<feature type="compositionally biased region" description="Basic and acidic residues" evidence="1">
    <location>
        <begin position="259"/>
        <end position="273"/>
    </location>
</feature>
<feature type="compositionally biased region" description="Polar residues" evidence="1">
    <location>
        <begin position="222"/>
        <end position="238"/>
    </location>
</feature>
<dbReference type="OrthoDB" id="5427699at2759"/>
<dbReference type="AlphaFoldDB" id="A0A9P8HXI9"/>
<evidence type="ECO:0000313" key="2">
    <source>
        <dbReference type="EMBL" id="KAH0537434.1"/>
    </source>
</evidence>
<evidence type="ECO:0000256" key="1">
    <source>
        <dbReference type="SAM" id="MobiDB-lite"/>
    </source>
</evidence>
<feature type="region of interest" description="Disordered" evidence="1">
    <location>
        <begin position="199"/>
        <end position="274"/>
    </location>
</feature>
<feature type="region of interest" description="Disordered" evidence="1">
    <location>
        <begin position="43"/>
        <end position="62"/>
    </location>
</feature>
<evidence type="ECO:0000313" key="3">
    <source>
        <dbReference type="Proteomes" id="UP000698800"/>
    </source>
</evidence>
<feature type="region of interest" description="Disordered" evidence="1">
    <location>
        <begin position="164"/>
        <end position="183"/>
    </location>
</feature>
<proteinExistence type="predicted"/>
<feature type="compositionally biased region" description="Low complexity" evidence="1">
    <location>
        <begin position="325"/>
        <end position="342"/>
    </location>
</feature>
<comment type="caution">
    <text evidence="2">The sequence shown here is derived from an EMBL/GenBank/DDBJ whole genome shotgun (WGS) entry which is preliminary data.</text>
</comment>
<feature type="compositionally biased region" description="Polar residues" evidence="1">
    <location>
        <begin position="199"/>
        <end position="214"/>
    </location>
</feature>
<keyword evidence="3" id="KW-1185">Reference proteome</keyword>
<accession>A0A9P8HXI9</accession>
<dbReference type="Proteomes" id="UP000698800">
    <property type="component" value="Unassembled WGS sequence"/>
</dbReference>
<feature type="compositionally biased region" description="Polar residues" evidence="1">
    <location>
        <begin position="174"/>
        <end position="183"/>
    </location>
</feature>
<protein>
    <submittedName>
        <fullName evidence="2">Uncharacterized protein</fullName>
    </submittedName>
</protein>
<sequence>MTSKSSPLAFLPSPTTTLPAGGNENFPPLSPTQTTLVETLTSPLTRSSISAHTGLRRTPSDILSSNGHLSHFVSPNYNSTAKSISSAVSRPSLSSQPFTSPSLSATLSNVTPASFIDQSRALLERQRHLFEQERSLFSQEREMWETERQALYERIRELETALGGNNGSGRKVSESTIGRPSVDSVSTFGQLNYRGTFGNAGSSGSIRLQPGQNDTGDKFWEGSSSHKNSATRTFSPPQKSEEGHLPSISENGSISPNRVIERPGLRGRKDSESGVRFVEPTSNIVGNGIDISLIEKDLDGISLKASSLHPAVLAKVRSPPPPESPGVSPSSGHNSSGISPGGLFNLKKDAGHTPPTLERFSLEDSEQATPKQPEHLHRPSIAYPLPDGLSSDSPLEEDPALAAPLGITNNGEKDAAFLNQLNSKLLQEAHKIFPETPSSSDGENASIDMHHQAESEVQIRFKRSMNFGRPFGSTGFSSE</sequence>
<dbReference type="EMBL" id="JAGHQL010000146">
    <property type="protein sequence ID" value="KAH0537434.1"/>
    <property type="molecule type" value="Genomic_DNA"/>
</dbReference>
<feature type="region of interest" description="Disordered" evidence="1">
    <location>
        <begin position="1"/>
        <end position="34"/>
    </location>
</feature>
<name>A0A9P8HXI9_9PEZI</name>
<feature type="region of interest" description="Disordered" evidence="1">
    <location>
        <begin position="314"/>
        <end position="399"/>
    </location>
</feature>
<organism evidence="2 3">
    <name type="scientific">Glutinoglossum americanum</name>
    <dbReference type="NCBI Taxonomy" id="1670608"/>
    <lineage>
        <taxon>Eukaryota</taxon>
        <taxon>Fungi</taxon>
        <taxon>Dikarya</taxon>
        <taxon>Ascomycota</taxon>
        <taxon>Pezizomycotina</taxon>
        <taxon>Geoglossomycetes</taxon>
        <taxon>Geoglossales</taxon>
        <taxon>Geoglossaceae</taxon>
        <taxon>Glutinoglossum</taxon>
    </lineage>
</organism>
<gene>
    <name evidence="2" type="ORF">FGG08_005787</name>
</gene>
<reference evidence="2" key="1">
    <citation type="submission" date="2021-03" db="EMBL/GenBank/DDBJ databases">
        <title>Comparative genomics and phylogenomic investigation of the class Geoglossomycetes provide insights into ecological specialization and systematics.</title>
        <authorList>
            <person name="Melie T."/>
            <person name="Pirro S."/>
            <person name="Miller A.N."/>
            <person name="Quandt A."/>
        </authorList>
    </citation>
    <scope>NUCLEOTIDE SEQUENCE</scope>
    <source>
        <strain evidence="2">GBOQ0MN5Z8</strain>
    </source>
</reference>